<name>A0A1H7IMQ7_9RHOB</name>
<feature type="compositionally biased region" description="Polar residues" evidence="1">
    <location>
        <begin position="220"/>
        <end position="229"/>
    </location>
</feature>
<dbReference type="EMBL" id="FNZQ01000001">
    <property type="protein sequence ID" value="SEK63716.1"/>
    <property type="molecule type" value="Genomic_DNA"/>
</dbReference>
<keyword evidence="4" id="KW-1185">Reference proteome</keyword>
<proteinExistence type="predicted"/>
<evidence type="ECO:0000256" key="1">
    <source>
        <dbReference type="SAM" id="MobiDB-lite"/>
    </source>
</evidence>
<dbReference type="Pfam" id="PF11150">
    <property type="entry name" value="DUF2927"/>
    <property type="match status" value="1"/>
</dbReference>
<evidence type="ECO:0000313" key="3">
    <source>
        <dbReference type="EMBL" id="SEK63716.1"/>
    </source>
</evidence>
<dbReference type="AlphaFoldDB" id="A0A1H7IMQ7"/>
<protein>
    <submittedName>
        <fullName evidence="3">Uncharacterized protein</fullName>
    </submittedName>
</protein>
<dbReference type="Proteomes" id="UP000199283">
    <property type="component" value="Unassembled WGS sequence"/>
</dbReference>
<dbReference type="RefSeq" id="WP_092760466.1">
    <property type="nucleotide sequence ID" value="NZ_FNZQ01000001.1"/>
</dbReference>
<gene>
    <name evidence="3" type="ORF">SAMN04488526_1107</name>
</gene>
<dbReference type="OrthoDB" id="7861229at2"/>
<dbReference type="STRING" id="188906.SAMN04488526_1107"/>
<accession>A0A1H7IMQ7</accession>
<feature type="chain" id="PRO_5011725997" evidence="2">
    <location>
        <begin position="17"/>
        <end position="246"/>
    </location>
</feature>
<evidence type="ECO:0000313" key="4">
    <source>
        <dbReference type="Proteomes" id="UP000199283"/>
    </source>
</evidence>
<feature type="region of interest" description="Disordered" evidence="1">
    <location>
        <begin position="220"/>
        <end position="246"/>
    </location>
</feature>
<evidence type="ECO:0000256" key="2">
    <source>
        <dbReference type="SAM" id="SignalP"/>
    </source>
</evidence>
<keyword evidence="2" id="KW-0732">Signal</keyword>
<dbReference type="InterPro" id="IPR021323">
    <property type="entry name" value="DUF2927"/>
</dbReference>
<reference evidence="3 4" key="1">
    <citation type="submission" date="2016-10" db="EMBL/GenBank/DDBJ databases">
        <authorList>
            <person name="de Groot N.N."/>
        </authorList>
    </citation>
    <scope>NUCLEOTIDE SEQUENCE [LARGE SCALE GENOMIC DNA]</scope>
    <source>
        <strain evidence="3 4">DSM 14858</strain>
    </source>
</reference>
<sequence length="246" mass="26464">MKLVALFLALPGVLSAQEFVEIAGPLDDDDFYRAVACAARPGGQCRKPFLRWPDAKRDHLTVTLASVTDALQDWQRALYERGLDEAVAQINALDIGVTITRSDGPADIEVHVVATPPGEVMKDTGVPDLDGAVLPLGRVALRVRNGMIREALIAVSVKARRREIASVLLEEVVQGLGLMTDIRSPAYRRSLFSEDSNSVVRLEGQDAMALRRHYSPATVVPSTKTTGATHQDAPTGIAAAADSEES</sequence>
<feature type="signal peptide" evidence="2">
    <location>
        <begin position="1"/>
        <end position="16"/>
    </location>
</feature>
<organism evidence="3 4">
    <name type="scientific">Jannaschia helgolandensis</name>
    <dbReference type="NCBI Taxonomy" id="188906"/>
    <lineage>
        <taxon>Bacteria</taxon>
        <taxon>Pseudomonadati</taxon>
        <taxon>Pseudomonadota</taxon>
        <taxon>Alphaproteobacteria</taxon>
        <taxon>Rhodobacterales</taxon>
        <taxon>Roseobacteraceae</taxon>
        <taxon>Jannaschia</taxon>
    </lineage>
</organism>